<dbReference type="AlphaFoldDB" id="Q1QXM5"/>
<dbReference type="EMBL" id="CP000285">
    <property type="protein sequence ID" value="ABE58783.1"/>
    <property type="molecule type" value="Genomic_DNA"/>
</dbReference>
<reference evidence="5 6" key="1">
    <citation type="journal article" date="2011" name="Stand. Genomic Sci.">
        <title>Complete genome sequence of the halophilic and highly halotolerant Chromohalobacter salexigens type strain (1H11(T)).</title>
        <authorList>
            <person name="Copeland A."/>
            <person name="O'Connor K."/>
            <person name="Lucas S."/>
            <person name="Lapidus A."/>
            <person name="Berry K.W."/>
            <person name="Detter J.C."/>
            <person name="Del Rio T.G."/>
            <person name="Hammon N."/>
            <person name="Dalin E."/>
            <person name="Tice H."/>
            <person name="Pitluck S."/>
            <person name="Bruce D."/>
            <person name="Goodwin L."/>
            <person name="Han C."/>
            <person name="Tapia R."/>
            <person name="Saunders E."/>
            <person name="Schmutz J."/>
            <person name="Brettin T."/>
            <person name="Larimer F."/>
            <person name="Land M."/>
            <person name="Hauser L."/>
            <person name="Vargas C."/>
            <person name="Nieto J.J."/>
            <person name="Kyrpides N.C."/>
            <person name="Ivanova N."/>
            <person name="Goker M."/>
            <person name="Klenk H.P."/>
            <person name="Csonka L.N."/>
            <person name="Woyke T."/>
        </authorList>
    </citation>
    <scope>NUCLEOTIDE SEQUENCE [LARGE SCALE GENOMIC DNA]</scope>
    <source>
        <strain evidence="6">ATCC BAA-138 / DSM 3043 / CIP 106854 / NCIMB 13768 / 1H11</strain>
    </source>
</reference>
<dbReference type="InterPro" id="IPR008978">
    <property type="entry name" value="HSP20-like_chaperone"/>
</dbReference>
<evidence type="ECO:0000313" key="6">
    <source>
        <dbReference type="Proteomes" id="UP000000239"/>
    </source>
</evidence>
<dbReference type="InterPro" id="IPR002068">
    <property type="entry name" value="A-crystallin/Hsp20_dom"/>
</dbReference>
<organism evidence="5 6">
    <name type="scientific">Chromohalobacter israelensis (strain ATCC BAA-138 / DSM 3043 / CIP 106854 / NCIMB 13768 / 1H11)</name>
    <name type="common">Chromohalobacter salexigens</name>
    <dbReference type="NCBI Taxonomy" id="290398"/>
    <lineage>
        <taxon>Bacteria</taxon>
        <taxon>Pseudomonadati</taxon>
        <taxon>Pseudomonadota</taxon>
        <taxon>Gammaproteobacteria</taxon>
        <taxon>Oceanospirillales</taxon>
        <taxon>Halomonadaceae</taxon>
        <taxon>Chromohalobacter</taxon>
    </lineage>
</organism>
<evidence type="ECO:0000313" key="5">
    <source>
        <dbReference type="EMBL" id="ABE58783.1"/>
    </source>
</evidence>
<accession>Q1QXM5</accession>
<dbReference type="Gene3D" id="2.60.40.790">
    <property type="match status" value="1"/>
</dbReference>
<keyword evidence="5" id="KW-0346">Stress response</keyword>
<dbReference type="GeneID" id="95334157"/>
<dbReference type="InterPro" id="IPR031107">
    <property type="entry name" value="Small_HSP"/>
</dbReference>
<dbReference type="CDD" id="cd06464">
    <property type="entry name" value="ACD_sHsps-like"/>
    <property type="match status" value="1"/>
</dbReference>
<evidence type="ECO:0000256" key="1">
    <source>
        <dbReference type="PROSITE-ProRule" id="PRU00285"/>
    </source>
</evidence>
<protein>
    <submittedName>
        <fullName evidence="5">Heat shock protein Hsp20</fullName>
    </submittedName>
</protein>
<dbReference type="HOGENOM" id="CLU_046737_12_0_6"/>
<dbReference type="KEGG" id="csa:Csal_1429"/>
<dbReference type="eggNOG" id="COG0071">
    <property type="taxonomic scope" value="Bacteria"/>
</dbReference>
<dbReference type="PANTHER" id="PTHR11527">
    <property type="entry name" value="HEAT-SHOCK PROTEIN 20 FAMILY MEMBER"/>
    <property type="match status" value="1"/>
</dbReference>
<comment type="similarity">
    <text evidence="1 2">Belongs to the small heat shock protein (HSP20) family.</text>
</comment>
<proteinExistence type="inferred from homology"/>
<feature type="domain" description="SHSP" evidence="4">
    <location>
        <begin position="58"/>
        <end position="169"/>
    </location>
</feature>
<dbReference type="STRING" id="290398.Csal_1429"/>
<evidence type="ECO:0000259" key="4">
    <source>
        <dbReference type="PROSITE" id="PS01031"/>
    </source>
</evidence>
<name>Q1QXM5_CHRI1</name>
<dbReference type="PROSITE" id="PS01031">
    <property type="entry name" value="SHSP"/>
    <property type="match status" value="1"/>
</dbReference>
<dbReference type="SUPFAM" id="SSF49764">
    <property type="entry name" value="HSP20-like chaperones"/>
    <property type="match status" value="1"/>
</dbReference>
<gene>
    <name evidence="5" type="ordered locus">Csal_1429</name>
</gene>
<evidence type="ECO:0000256" key="2">
    <source>
        <dbReference type="RuleBase" id="RU003616"/>
    </source>
</evidence>
<dbReference type="Pfam" id="PF00011">
    <property type="entry name" value="HSP20"/>
    <property type="match status" value="1"/>
</dbReference>
<dbReference type="Proteomes" id="UP000000239">
    <property type="component" value="Chromosome"/>
</dbReference>
<keyword evidence="6" id="KW-1185">Reference proteome</keyword>
<dbReference type="RefSeq" id="WP_011506729.1">
    <property type="nucleotide sequence ID" value="NC_007963.1"/>
</dbReference>
<feature type="region of interest" description="Disordered" evidence="3">
    <location>
        <begin position="1"/>
        <end position="22"/>
    </location>
</feature>
<sequence>MSDKKFKEAATSVQSTPAVSDDQVVRSRAMSPFGELDRMFDSLFARDWMLPHRWERLTGLKSTMPRVDILDKDAEVILRAEIPGIEPQDVDVSVTDRTVTIKGESHRESRKEEGDYYRCEISQGSVMRTVDLPCDIDADKAEATFKNGILEVTLPKLKEAHRRKLHIKA</sequence>
<evidence type="ECO:0000256" key="3">
    <source>
        <dbReference type="SAM" id="MobiDB-lite"/>
    </source>
</evidence>